<dbReference type="Pfam" id="PF26410">
    <property type="entry name" value="GH5_mannosidase"/>
    <property type="match status" value="1"/>
</dbReference>
<keyword evidence="3" id="KW-0326">Glycosidase</keyword>
<dbReference type="SUPFAM" id="SSF51445">
    <property type="entry name" value="(Trans)glycosidases"/>
    <property type="match status" value="1"/>
</dbReference>
<dbReference type="OrthoDB" id="406631at2759"/>
<evidence type="ECO:0000313" key="7">
    <source>
        <dbReference type="Proteomes" id="UP000663832"/>
    </source>
</evidence>
<comment type="similarity">
    <text evidence="1">Belongs to the glycosyl hydrolase 5 (cellulase A) family.</text>
</comment>
<name>A0A815XPA8_9BILA</name>
<protein>
    <recommendedName>
        <fullName evidence="4">Glycoside hydrolase family 5 domain-containing protein</fullName>
    </recommendedName>
</protein>
<reference evidence="5" key="1">
    <citation type="submission" date="2021-02" db="EMBL/GenBank/DDBJ databases">
        <authorList>
            <person name="Nowell W R."/>
        </authorList>
    </citation>
    <scope>NUCLEOTIDE SEQUENCE</scope>
</reference>
<keyword evidence="2" id="KW-0378">Hydrolase</keyword>
<organism evidence="5 8">
    <name type="scientific">Adineta steineri</name>
    <dbReference type="NCBI Taxonomy" id="433720"/>
    <lineage>
        <taxon>Eukaryota</taxon>
        <taxon>Metazoa</taxon>
        <taxon>Spiralia</taxon>
        <taxon>Gnathifera</taxon>
        <taxon>Rotifera</taxon>
        <taxon>Eurotatoria</taxon>
        <taxon>Bdelloidea</taxon>
        <taxon>Adinetida</taxon>
        <taxon>Adinetidae</taxon>
        <taxon>Adineta</taxon>
    </lineage>
</organism>
<gene>
    <name evidence="5" type="ORF">BJG266_LOCUS46900</name>
    <name evidence="6" type="ORF">QVE165_LOCUS63936</name>
</gene>
<keyword evidence="7" id="KW-1185">Reference proteome</keyword>
<dbReference type="EMBL" id="CAJNOI010005144">
    <property type="protein sequence ID" value="CAF1560310.1"/>
    <property type="molecule type" value="Genomic_DNA"/>
</dbReference>
<comment type="caution">
    <text evidence="5">The sequence shown here is derived from an EMBL/GenBank/DDBJ whole genome shotgun (WGS) entry which is preliminary data.</text>
</comment>
<evidence type="ECO:0000256" key="3">
    <source>
        <dbReference type="ARBA" id="ARBA00023295"/>
    </source>
</evidence>
<sequence length="80" mass="8948">MNGQSSSFVTVQNGRLTLNNQDYMYIGTNFWYGANLASQGPGGNRPRLLRELDRLHSLGINNLRIQAGSEGPNTEPWRII</sequence>
<dbReference type="Proteomes" id="UP000663832">
    <property type="component" value="Unassembled WGS sequence"/>
</dbReference>
<evidence type="ECO:0000256" key="2">
    <source>
        <dbReference type="ARBA" id="ARBA00022801"/>
    </source>
</evidence>
<dbReference type="InterPro" id="IPR017853">
    <property type="entry name" value="GH"/>
</dbReference>
<feature type="non-terminal residue" evidence="5">
    <location>
        <position position="80"/>
    </location>
</feature>
<dbReference type="Proteomes" id="UP000663877">
    <property type="component" value="Unassembled WGS sequence"/>
</dbReference>
<feature type="domain" description="Glycoside hydrolase family 5" evidence="4">
    <location>
        <begin position="6"/>
        <end position="79"/>
    </location>
</feature>
<evidence type="ECO:0000256" key="1">
    <source>
        <dbReference type="ARBA" id="ARBA00005641"/>
    </source>
</evidence>
<accession>A0A815XPA8</accession>
<evidence type="ECO:0000313" key="8">
    <source>
        <dbReference type="Proteomes" id="UP000663877"/>
    </source>
</evidence>
<dbReference type="AlphaFoldDB" id="A0A815XPA8"/>
<proteinExistence type="inferred from homology"/>
<evidence type="ECO:0000313" key="6">
    <source>
        <dbReference type="EMBL" id="CAF1664543.1"/>
    </source>
</evidence>
<dbReference type="EMBL" id="CAJNOM010005546">
    <property type="protein sequence ID" value="CAF1664543.1"/>
    <property type="molecule type" value="Genomic_DNA"/>
</dbReference>
<dbReference type="InterPro" id="IPR001547">
    <property type="entry name" value="Glyco_hydro_5"/>
</dbReference>
<evidence type="ECO:0000259" key="4">
    <source>
        <dbReference type="Pfam" id="PF26410"/>
    </source>
</evidence>
<dbReference type="Gene3D" id="3.20.20.80">
    <property type="entry name" value="Glycosidases"/>
    <property type="match status" value="1"/>
</dbReference>
<evidence type="ECO:0000313" key="5">
    <source>
        <dbReference type="EMBL" id="CAF1560310.1"/>
    </source>
</evidence>